<dbReference type="GO" id="GO:0004750">
    <property type="term" value="F:D-ribulose-phosphate 3-epimerase activity"/>
    <property type="evidence" value="ECO:0007669"/>
    <property type="project" value="UniProtKB-UniRule"/>
</dbReference>
<dbReference type="HAMAP" id="MF_02227">
    <property type="entry name" value="RPE"/>
    <property type="match status" value="1"/>
</dbReference>
<feature type="binding site" evidence="14">
    <location>
        <position position="176"/>
    </location>
    <ligand>
        <name>substrate</name>
    </ligand>
</feature>
<evidence type="ECO:0000256" key="8">
    <source>
        <dbReference type="ARBA" id="ARBA00022723"/>
    </source>
</evidence>
<proteinExistence type="inferred from homology"/>
<comment type="cofactor">
    <cofactor evidence="5">
        <name>Fe(2+)</name>
        <dbReference type="ChEBI" id="CHEBI:29033"/>
    </cofactor>
</comment>
<dbReference type="FunFam" id="3.20.20.70:FF:000004">
    <property type="entry name" value="Ribulose-phosphate 3-epimerase"/>
    <property type="match status" value="1"/>
</dbReference>
<gene>
    <name evidence="10" type="primary">rpe</name>
    <name evidence="15" type="ORF">A3F84_23500</name>
</gene>
<comment type="pathway">
    <text evidence="10">Carbohydrate degradation.</text>
</comment>
<dbReference type="CDD" id="cd00429">
    <property type="entry name" value="RPE"/>
    <property type="match status" value="1"/>
</dbReference>
<feature type="binding site" evidence="10 13">
    <location>
        <position position="174"/>
    </location>
    <ligand>
        <name>a divalent metal cation</name>
        <dbReference type="ChEBI" id="CHEBI:60240"/>
    </ligand>
</feature>
<feature type="binding site" evidence="10 13">
    <location>
        <position position="34"/>
    </location>
    <ligand>
        <name>a divalent metal cation</name>
        <dbReference type="ChEBI" id="CHEBI:60240"/>
    </ligand>
</feature>
<evidence type="ECO:0000256" key="9">
    <source>
        <dbReference type="ARBA" id="ARBA00023235"/>
    </source>
</evidence>
<dbReference type="EMBL" id="MFKF01000173">
    <property type="protein sequence ID" value="OGG51728.1"/>
    <property type="molecule type" value="Genomic_DNA"/>
</dbReference>
<evidence type="ECO:0000256" key="5">
    <source>
        <dbReference type="ARBA" id="ARBA00001954"/>
    </source>
</evidence>
<comment type="cofactor">
    <cofactor evidence="2">
        <name>Mn(2+)</name>
        <dbReference type="ChEBI" id="CHEBI:29035"/>
    </cofactor>
</comment>
<evidence type="ECO:0000256" key="14">
    <source>
        <dbReference type="PIRSR" id="PIRSR001461-3"/>
    </source>
</evidence>
<evidence type="ECO:0000256" key="2">
    <source>
        <dbReference type="ARBA" id="ARBA00001936"/>
    </source>
</evidence>
<feature type="binding site" evidence="10">
    <location>
        <begin position="174"/>
        <end position="176"/>
    </location>
    <ligand>
        <name>substrate</name>
    </ligand>
</feature>
<dbReference type="GO" id="GO:0005737">
    <property type="term" value="C:cytoplasm"/>
    <property type="evidence" value="ECO:0007669"/>
    <property type="project" value="UniProtKB-ARBA"/>
</dbReference>
<keyword evidence="8 10" id="KW-0479">Metal-binding</keyword>
<keyword evidence="9 10" id="KW-0413">Isomerase</keyword>
<dbReference type="GO" id="GO:0046872">
    <property type="term" value="F:metal ion binding"/>
    <property type="evidence" value="ECO:0007669"/>
    <property type="project" value="UniProtKB-UniRule"/>
</dbReference>
<evidence type="ECO:0000256" key="13">
    <source>
        <dbReference type="PIRSR" id="PIRSR001461-2"/>
    </source>
</evidence>
<feature type="active site" description="Proton acceptor" evidence="10 12">
    <location>
        <position position="34"/>
    </location>
</feature>
<dbReference type="Pfam" id="PF00834">
    <property type="entry name" value="Ribul_P_3_epim"/>
    <property type="match status" value="1"/>
</dbReference>
<dbReference type="InterPro" id="IPR011060">
    <property type="entry name" value="RibuloseP-bd_barrel"/>
</dbReference>
<comment type="function">
    <text evidence="10">Catalyzes the reversible epimerization of D-ribulose 5-phosphate to D-xylulose 5-phosphate.</text>
</comment>
<dbReference type="PIRSF" id="PIRSF001461">
    <property type="entry name" value="RPE"/>
    <property type="match status" value="1"/>
</dbReference>
<feature type="binding site" evidence="10 13">
    <location>
        <position position="65"/>
    </location>
    <ligand>
        <name>a divalent metal cation</name>
        <dbReference type="ChEBI" id="CHEBI:60240"/>
    </ligand>
</feature>
<evidence type="ECO:0000313" key="15">
    <source>
        <dbReference type="EMBL" id="OGG51728.1"/>
    </source>
</evidence>
<accession>A0A1F6CRB6</accession>
<comment type="cofactor">
    <cofactor evidence="3">
        <name>Co(2+)</name>
        <dbReference type="ChEBI" id="CHEBI:48828"/>
    </cofactor>
</comment>
<comment type="cofactor">
    <cofactor evidence="10 13">
        <name>a divalent metal cation</name>
        <dbReference type="ChEBI" id="CHEBI:60240"/>
    </cofactor>
    <text evidence="10 13">Binds 1 divalent metal cation per subunit.</text>
</comment>
<evidence type="ECO:0000256" key="7">
    <source>
        <dbReference type="ARBA" id="ARBA00013188"/>
    </source>
</evidence>
<dbReference type="NCBIfam" id="NF004076">
    <property type="entry name" value="PRK05581.1-4"/>
    <property type="match status" value="1"/>
</dbReference>
<dbReference type="NCBIfam" id="TIGR01163">
    <property type="entry name" value="rpe"/>
    <property type="match status" value="1"/>
</dbReference>
<comment type="cofactor">
    <cofactor evidence="4">
        <name>Zn(2+)</name>
        <dbReference type="ChEBI" id="CHEBI:29105"/>
    </cofactor>
</comment>
<evidence type="ECO:0000256" key="10">
    <source>
        <dbReference type="HAMAP-Rule" id="MF_02227"/>
    </source>
</evidence>
<keyword evidence="13" id="KW-0170">Cobalt</keyword>
<comment type="catalytic activity">
    <reaction evidence="1 10 11">
        <text>D-ribulose 5-phosphate = D-xylulose 5-phosphate</text>
        <dbReference type="Rhea" id="RHEA:13677"/>
        <dbReference type="ChEBI" id="CHEBI:57737"/>
        <dbReference type="ChEBI" id="CHEBI:58121"/>
        <dbReference type="EC" id="5.1.3.1"/>
    </reaction>
</comment>
<dbReference type="InterPro" id="IPR000056">
    <property type="entry name" value="Ribul_P_3_epim-like"/>
</dbReference>
<keyword evidence="13" id="KW-0862">Zinc</keyword>
<feature type="binding site" evidence="10 14">
    <location>
        <position position="7"/>
    </location>
    <ligand>
        <name>substrate</name>
    </ligand>
</feature>
<dbReference type="Gene3D" id="3.20.20.70">
    <property type="entry name" value="Aldolase class I"/>
    <property type="match status" value="1"/>
</dbReference>
<dbReference type="InterPro" id="IPR013785">
    <property type="entry name" value="Aldolase_TIM"/>
</dbReference>
<feature type="active site" description="Proton donor" evidence="10 12">
    <location>
        <position position="174"/>
    </location>
</feature>
<keyword evidence="13" id="KW-0464">Manganese</keyword>
<keyword evidence="10 11" id="KW-0119">Carbohydrate metabolism</keyword>
<dbReference type="SUPFAM" id="SSF51366">
    <property type="entry name" value="Ribulose-phoshate binding barrel"/>
    <property type="match status" value="1"/>
</dbReference>
<dbReference type="Proteomes" id="UP000178606">
    <property type="component" value="Unassembled WGS sequence"/>
</dbReference>
<evidence type="ECO:0000256" key="1">
    <source>
        <dbReference type="ARBA" id="ARBA00001782"/>
    </source>
</evidence>
<feature type="binding site" evidence="10 14">
    <location>
        <begin position="196"/>
        <end position="197"/>
    </location>
    <ligand>
        <name>substrate</name>
    </ligand>
</feature>
<dbReference type="PANTHER" id="PTHR11749">
    <property type="entry name" value="RIBULOSE-5-PHOSPHATE-3-EPIMERASE"/>
    <property type="match status" value="1"/>
</dbReference>
<evidence type="ECO:0000256" key="4">
    <source>
        <dbReference type="ARBA" id="ARBA00001947"/>
    </source>
</evidence>
<feature type="binding site" evidence="10 13">
    <location>
        <position position="32"/>
    </location>
    <ligand>
        <name>a divalent metal cation</name>
        <dbReference type="ChEBI" id="CHEBI:60240"/>
    </ligand>
</feature>
<evidence type="ECO:0000313" key="16">
    <source>
        <dbReference type="Proteomes" id="UP000178606"/>
    </source>
</evidence>
<dbReference type="PROSITE" id="PS01085">
    <property type="entry name" value="RIBUL_P_3_EPIMER_1"/>
    <property type="match status" value="1"/>
</dbReference>
<feature type="binding site" evidence="10 14">
    <location>
        <position position="65"/>
    </location>
    <ligand>
        <name>substrate</name>
    </ligand>
</feature>
<dbReference type="InterPro" id="IPR026019">
    <property type="entry name" value="Ribul_P_3_epim"/>
</dbReference>
<comment type="caution">
    <text evidence="15">The sequence shown here is derived from an EMBL/GenBank/DDBJ whole genome shotgun (WGS) entry which is preliminary data.</text>
</comment>
<comment type="similarity">
    <text evidence="6 10 11">Belongs to the ribulose-phosphate 3-epimerase family.</text>
</comment>
<name>A0A1F6CRB6_HANXR</name>
<dbReference type="EC" id="5.1.3.1" evidence="7 10"/>
<evidence type="ECO:0000256" key="12">
    <source>
        <dbReference type="PIRSR" id="PIRSR001461-1"/>
    </source>
</evidence>
<protein>
    <recommendedName>
        <fullName evidence="7 10">Ribulose-phosphate 3-epimerase</fullName>
        <ecNumber evidence="7 10">5.1.3.1</ecNumber>
    </recommendedName>
</protein>
<evidence type="ECO:0000256" key="11">
    <source>
        <dbReference type="PIRNR" id="PIRNR001461"/>
    </source>
</evidence>
<organism evidence="15 16">
    <name type="scientific">Handelsmanbacteria sp. (strain RIFCSPLOWO2_12_FULL_64_10)</name>
    <dbReference type="NCBI Taxonomy" id="1817868"/>
    <lineage>
        <taxon>Bacteria</taxon>
        <taxon>Candidatus Handelsmaniibacteriota</taxon>
    </lineage>
</organism>
<feature type="binding site" evidence="10 14">
    <location>
        <begin position="141"/>
        <end position="144"/>
    </location>
    <ligand>
        <name>substrate</name>
    </ligand>
</feature>
<reference evidence="15 16" key="1">
    <citation type="journal article" date="2016" name="Nat. Commun.">
        <title>Thousands of microbial genomes shed light on interconnected biogeochemical processes in an aquifer system.</title>
        <authorList>
            <person name="Anantharaman K."/>
            <person name="Brown C.T."/>
            <person name="Hug L.A."/>
            <person name="Sharon I."/>
            <person name="Castelle C.J."/>
            <person name="Probst A.J."/>
            <person name="Thomas B.C."/>
            <person name="Singh A."/>
            <person name="Wilkins M.J."/>
            <person name="Karaoz U."/>
            <person name="Brodie E.L."/>
            <person name="Williams K.H."/>
            <person name="Hubbard S.S."/>
            <person name="Banfield J.F."/>
        </authorList>
    </citation>
    <scope>NUCLEOTIDE SEQUENCE [LARGE SCALE GENOMIC DNA]</scope>
    <source>
        <strain evidence="16">RIFCSPLOWO2_12_FULL_64_10</strain>
    </source>
</reference>
<dbReference type="AlphaFoldDB" id="A0A1F6CRB6"/>
<evidence type="ECO:0000256" key="3">
    <source>
        <dbReference type="ARBA" id="ARBA00001941"/>
    </source>
</evidence>
<dbReference type="GO" id="GO:0006098">
    <property type="term" value="P:pentose-phosphate shunt"/>
    <property type="evidence" value="ECO:0007669"/>
    <property type="project" value="UniProtKB-UniRule"/>
</dbReference>
<sequence length="228" mass="24317">MIKIAPSFLSADFGDLTSEIRRVEAGGADLIHLDVMDGHFVPNLTFGPLVVEAIRRRTALPLDVHLMISDPARYADAFLDAGADILTVHAEIDGDVPALVDKIRKRGKIAGVSIKPATPPSALFPLLPRIGLALVMSVEPGFGGQAFMPSAIGKIEALRREIDRTSAWTEIEVDGGIGLSNIRDVARAGAEVFVAGSSVFKGGQVEANIRALREAARSEGCDPERQEK</sequence>
<dbReference type="PROSITE" id="PS01086">
    <property type="entry name" value="RIBUL_P_3_EPIMER_2"/>
    <property type="match status" value="1"/>
</dbReference>
<dbReference type="GO" id="GO:0019323">
    <property type="term" value="P:pentose catabolic process"/>
    <property type="evidence" value="ECO:0007669"/>
    <property type="project" value="UniProtKB-UniRule"/>
</dbReference>
<evidence type="ECO:0000256" key="6">
    <source>
        <dbReference type="ARBA" id="ARBA00009541"/>
    </source>
</evidence>